<evidence type="ECO:0000313" key="3">
    <source>
        <dbReference type="Proteomes" id="UP000799439"/>
    </source>
</evidence>
<dbReference type="InterPro" id="IPR007541">
    <property type="entry name" value="Uncharacterised_BSP"/>
</dbReference>
<name>A0A9P4MGL3_9PEZI</name>
<comment type="caution">
    <text evidence="2">The sequence shown here is derived from an EMBL/GenBank/DDBJ whole genome shotgun (WGS) entry which is preliminary data.</text>
</comment>
<organism evidence="2 3">
    <name type="scientific">Myriangium duriaei CBS 260.36</name>
    <dbReference type="NCBI Taxonomy" id="1168546"/>
    <lineage>
        <taxon>Eukaryota</taxon>
        <taxon>Fungi</taxon>
        <taxon>Dikarya</taxon>
        <taxon>Ascomycota</taxon>
        <taxon>Pezizomycotina</taxon>
        <taxon>Dothideomycetes</taxon>
        <taxon>Dothideomycetidae</taxon>
        <taxon>Myriangiales</taxon>
        <taxon>Myriangiaceae</taxon>
        <taxon>Myriangium</taxon>
    </lineage>
</organism>
<protein>
    <submittedName>
        <fullName evidence="2">PBSP domain protein</fullName>
    </submittedName>
</protein>
<evidence type="ECO:0000313" key="2">
    <source>
        <dbReference type="EMBL" id="KAF2149054.1"/>
    </source>
</evidence>
<accession>A0A9P4MGL3</accession>
<gene>
    <name evidence="2" type="ORF">K461DRAFT_301619</name>
</gene>
<dbReference type="PANTHER" id="PTHR33321">
    <property type="match status" value="1"/>
</dbReference>
<dbReference type="OrthoDB" id="891726at2759"/>
<dbReference type="AlphaFoldDB" id="A0A9P4MGL3"/>
<dbReference type="PANTHER" id="PTHR33321:SF12">
    <property type="entry name" value="PLANT BASIC SECRETORY PROTEIN (BSP) FAMILY PROTEIN"/>
    <property type="match status" value="1"/>
</dbReference>
<dbReference type="Proteomes" id="UP000799439">
    <property type="component" value="Unassembled WGS sequence"/>
</dbReference>
<proteinExistence type="predicted"/>
<evidence type="ECO:0000256" key="1">
    <source>
        <dbReference type="SAM" id="MobiDB-lite"/>
    </source>
</evidence>
<dbReference type="EMBL" id="ML996092">
    <property type="protein sequence ID" value="KAF2149054.1"/>
    <property type="molecule type" value="Genomic_DNA"/>
</dbReference>
<dbReference type="Pfam" id="PF04450">
    <property type="entry name" value="BSP"/>
    <property type="match status" value="1"/>
</dbReference>
<sequence>MLKYYPSGESGEQIQPPTPLQPNAVGSDGVPQPLLRMELRDLRHGATKVFLNNFQPTDDVTMLISTVLEWLYEGHVPPVRSIMMVIRDMDGVAYTTGIDIDPQHHKEIDFSLSYIQHVAKSSPDPAAIRKELLGVICHELVHCWQYDGQGTAPGGLIEGVADWVRLNAGYVPPHWGKDCQGDWHKGYQTTAYFLDWVEKQQGKGSVRRINEKLRVSKYDEKTFWPELFKKDVKTMWDAYCKSIQ</sequence>
<feature type="region of interest" description="Disordered" evidence="1">
    <location>
        <begin position="1"/>
        <end position="28"/>
    </location>
</feature>
<keyword evidence="3" id="KW-1185">Reference proteome</keyword>
<reference evidence="2" key="1">
    <citation type="journal article" date="2020" name="Stud. Mycol.">
        <title>101 Dothideomycetes genomes: a test case for predicting lifestyles and emergence of pathogens.</title>
        <authorList>
            <person name="Haridas S."/>
            <person name="Albert R."/>
            <person name="Binder M."/>
            <person name="Bloem J."/>
            <person name="Labutti K."/>
            <person name="Salamov A."/>
            <person name="Andreopoulos B."/>
            <person name="Baker S."/>
            <person name="Barry K."/>
            <person name="Bills G."/>
            <person name="Bluhm B."/>
            <person name="Cannon C."/>
            <person name="Castanera R."/>
            <person name="Culley D."/>
            <person name="Daum C."/>
            <person name="Ezra D."/>
            <person name="Gonzalez J."/>
            <person name="Henrissat B."/>
            <person name="Kuo A."/>
            <person name="Liang C."/>
            <person name="Lipzen A."/>
            <person name="Lutzoni F."/>
            <person name="Magnuson J."/>
            <person name="Mondo S."/>
            <person name="Nolan M."/>
            <person name="Ohm R."/>
            <person name="Pangilinan J."/>
            <person name="Park H.-J."/>
            <person name="Ramirez L."/>
            <person name="Alfaro M."/>
            <person name="Sun H."/>
            <person name="Tritt A."/>
            <person name="Yoshinaga Y."/>
            <person name="Zwiers L.-H."/>
            <person name="Turgeon B."/>
            <person name="Goodwin S."/>
            <person name="Spatafora J."/>
            <person name="Crous P."/>
            <person name="Grigoriev I."/>
        </authorList>
    </citation>
    <scope>NUCLEOTIDE SEQUENCE</scope>
    <source>
        <strain evidence="2">CBS 260.36</strain>
    </source>
</reference>